<evidence type="ECO:0000313" key="5">
    <source>
        <dbReference type="Proteomes" id="UP000005408"/>
    </source>
</evidence>
<dbReference type="InterPro" id="IPR001304">
    <property type="entry name" value="C-type_lectin-like"/>
</dbReference>
<organism evidence="4 5">
    <name type="scientific">Magallana gigas</name>
    <name type="common">Pacific oyster</name>
    <name type="synonym">Crassostrea gigas</name>
    <dbReference type="NCBI Taxonomy" id="29159"/>
    <lineage>
        <taxon>Eukaryota</taxon>
        <taxon>Metazoa</taxon>
        <taxon>Spiralia</taxon>
        <taxon>Lophotrochozoa</taxon>
        <taxon>Mollusca</taxon>
        <taxon>Bivalvia</taxon>
        <taxon>Autobranchia</taxon>
        <taxon>Pteriomorphia</taxon>
        <taxon>Ostreida</taxon>
        <taxon>Ostreoidea</taxon>
        <taxon>Ostreidae</taxon>
        <taxon>Magallana</taxon>
    </lineage>
</organism>
<evidence type="ECO:0000259" key="3">
    <source>
        <dbReference type="PROSITE" id="PS50041"/>
    </source>
</evidence>
<keyword evidence="5" id="KW-1185">Reference proteome</keyword>
<keyword evidence="1" id="KW-0430">Lectin</keyword>
<dbReference type="AlphaFoldDB" id="A0A8W8P008"/>
<dbReference type="GO" id="GO:0005615">
    <property type="term" value="C:extracellular space"/>
    <property type="evidence" value="ECO:0007669"/>
    <property type="project" value="TreeGrafter"/>
</dbReference>
<reference evidence="4" key="1">
    <citation type="submission" date="2022-08" db="UniProtKB">
        <authorList>
            <consortium name="EnsemblMetazoa"/>
        </authorList>
    </citation>
    <scope>IDENTIFICATION</scope>
    <source>
        <strain evidence="4">05x7-T-G4-1.051#20</strain>
    </source>
</reference>
<dbReference type="PANTHER" id="PTHR22799:SF6">
    <property type="entry name" value="C-TYPE LECTIN DOMAIN FAMILY 4 MEMBER M-LIKE"/>
    <property type="match status" value="1"/>
</dbReference>
<proteinExistence type="predicted"/>
<dbReference type="Gene3D" id="3.10.100.10">
    <property type="entry name" value="Mannose-Binding Protein A, subunit A"/>
    <property type="match status" value="1"/>
</dbReference>
<dbReference type="SUPFAM" id="SSF56436">
    <property type="entry name" value="C-type lectin-like"/>
    <property type="match status" value="1"/>
</dbReference>
<keyword evidence="2" id="KW-0732">Signal</keyword>
<dbReference type="GO" id="GO:0030246">
    <property type="term" value="F:carbohydrate binding"/>
    <property type="evidence" value="ECO:0007669"/>
    <property type="project" value="UniProtKB-KW"/>
</dbReference>
<accession>A0A8W8P008</accession>
<dbReference type="InterPro" id="IPR016186">
    <property type="entry name" value="C-type_lectin-like/link_sf"/>
</dbReference>
<dbReference type="InterPro" id="IPR016187">
    <property type="entry name" value="CTDL_fold"/>
</dbReference>
<evidence type="ECO:0000313" key="4">
    <source>
        <dbReference type="EnsemblMetazoa" id="G9624.1:cds"/>
    </source>
</evidence>
<dbReference type="PROSITE" id="PS50041">
    <property type="entry name" value="C_TYPE_LECTIN_2"/>
    <property type="match status" value="1"/>
</dbReference>
<dbReference type="PANTHER" id="PTHR22799">
    <property type="entry name" value="TETRANECTIN-RELATED"/>
    <property type="match status" value="1"/>
</dbReference>
<dbReference type="Pfam" id="PF00059">
    <property type="entry name" value="Lectin_C"/>
    <property type="match status" value="1"/>
</dbReference>
<evidence type="ECO:0000256" key="1">
    <source>
        <dbReference type="ARBA" id="ARBA00022734"/>
    </source>
</evidence>
<dbReference type="EnsemblMetazoa" id="G9624.1">
    <property type="protein sequence ID" value="G9624.1:cds"/>
    <property type="gene ID" value="G9624"/>
</dbReference>
<sequence>MDSPLCLFLVIFALAEPTSGNNHGVWLGYSDIQKEGQFVTLSGAKVLQYSNWSKGEPNNVNGIEHCTGYFVNTKSWNDCICAGQLHYVCKK</sequence>
<evidence type="ECO:0000256" key="2">
    <source>
        <dbReference type="SAM" id="SignalP"/>
    </source>
</evidence>
<feature type="chain" id="PRO_5036505529" description="C-type lectin domain-containing protein" evidence="2">
    <location>
        <begin position="21"/>
        <end position="91"/>
    </location>
</feature>
<dbReference type="Proteomes" id="UP000005408">
    <property type="component" value="Unassembled WGS sequence"/>
</dbReference>
<name>A0A8W8P008_MAGGI</name>
<feature type="domain" description="C-type lectin" evidence="3">
    <location>
        <begin position="25"/>
        <end position="90"/>
    </location>
</feature>
<dbReference type="InterPro" id="IPR051663">
    <property type="entry name" value="CLec_Tetranectin-domain"/>
</dbReference>
<feature type="signal peptide" evidence="2">
    <location>
        <begin position="1"/>
        <end position="20"/>
    </location>
</feature>
<protein>
    <recommendedName>
        <fullName evidence="3">C-type lectin domain-containing protein</fullName>
    </recommendedName>
</protein>